<dbReference type="InterPro" id="IPR007486">
    <property type="entry name" value="YebE"/>
</dbReference>
<dbReference type="CDD" id="cd07178">
    <property type="entry name" value="terB_like_YebE"/>
    <property type="match status" value="1"/>
</dbReference>
<evidence type="ECO:0000313" key="2">
    <source>
        <dbReference type="Proteomes" id="UP000245539"/>
    </source>
</evidence>
<dbReference type="OrthoDB" id="7866618at2"/>
<dbReference type="Proteomes" id="UP000245539">
    <property type="component" value="Unassembled WGS sequence"/>
</dbReference>
<sequence length="263" mass="27031">MVDTIKILGSLLGSGALSQGSGSSVLGNVLGAALGGGSQQQSGGLGGLLGGLLGGGAQQQSSGGLGGLLGGLMGGNAQRQASPGAADLLGGLFGGNNQQHGSQSGGSLADLLGSAVTQFTQSQGGAANNAQQQNYDHLRNDAGQHGAMDQATLLIRAMINAAKADGRVDAEEQQKILGRLGDISQEEADFVRRELAEPLDVDGFIRTIPQGFEQQIYIMSLMAIDLDTNHEAQYLHQLSQGMNLSHDLCNQIHEKLGAQKLYD</sequence>
<accession>A0A317CPM9</accession>
<reference evidence="1 2" key="1">
    <citation type="submission" date="2018-05" db="EMBL/GenBank/DDBJ databases">
        <title>Leucothrix arctica sp. nov., isolated from Arctic seawater.</title>
        <authorList>
            <person name="Choi A."/>
            <person name="Baek K."/>
        </authorList>
    </citation>
    <scope>NUCLEOTIDE SEQUENCE [LARGE SCALE GENOMIC DNA]</scope>
    <source>
        <strain evidence="1 2">JCM 18388</strain>
    </source>
</reference>
<gene>
    <name evidence="1" type="ORF">DKW60_02255</name>
</gene>
<keyword evidence="2" id="KW-1185">Reference proteome</keyword>
<dbReference type="InterPro" id="IPR029024">
    <property type="entry name" value="TerB-like"/>
</dbReference>
<organism evidence="1 2">
    <name type="scientific">Leucothrix pacifica</name>
    <dbReference type="NCBI Taxonomy" id="1247513"/>
    <lineage>
        <taxon>Bacteria</taxon>
        <taxon>Pseudomonadati</taxon>
        <taxon>Pseudomonadota</taxon>
        <taxon>Gammaproteobacteria</taxon>
        <taxon>Thiotrichales</taxon>
        <taxon>Thiotrichaceae</taxon>
        <taxon>Leucothrix</taxon>
    </lineage>
</organism>
<comment type="caution">
    <text evidence="1">The sequence shown here is derived from an EMBL/GenBank/DDBJ whole genome shotgun (WGS) entry which is preliminary data.</text>
</comment>
<protein>
    <submittedName>
        <fullName evidence="1">DUF533 domain-containing protein</fullName>
    </submittedName>
</protein>
<dbReference type="AlphaFoldDB" id="A0A317CPM9"/>
<dbReference type="RefSeq" id="WP_109836040.1">
    <property type="nucleotide sequence ID" value="NZ_QGKM01000004.1"/>
</dbReference>
<dbReference type="Pfam" id="PF04391">
    <property type="entry name" value="DUF533"/>
    <property type="match status" value="1"/>
</dbReference>
<name>A0A317CPM9_9GAMM</name>
<dbReference type="Gene3D" id="1.10.3680.10">
    <property type="entry name" value="TerB-like"/>
    <property type="match status" value="1"/>
</dbReference>
<dbReference type="EMBL" id="QGKM01000004">
    <property type="protein sequence ID" value="PWR00395.1"/>
    <property type="molecule type" value="Genomic_DNA"/>
</dbReference>
<evidence type="ECO:0000313" key="1">
    <source>
        <dbReference type="EMBL" id="PWR00395.1"/>
    </source>
</evidence>
<dbReference type="SUPFAM" id="SSF158682">
    <property type="entry name" value="TerB-like"/>
    <property type="match status" value="1"/>
</dbReference>
<proteinExistence type="predicted"/>